<accession>A0ABT2QY59</accession>
<keyword evidence="9" id="KW-0560">Oxidoreductase</keyword>
<evidence type="ECO:0000256" key="13">
    <source>
        <dbReference type="SAM" id="Phobius"/>
    </source>
</evidence>
<comment type="caution">
    <text evidence="15">The sequence shown here is derived from an EMBL/GenBank/DDBJ whole genome shotgun (WGS) entry which is preliminary data.</text>
</comment>
<protein>
    <submittedName>
        <fullName evidence="15">Respiratory nitrate reductase 1 subunit gamma</fullName>
    </submittedName>
</protein>
<organism evidence="15 16">
    <name type="scientific">Alloalcanivorax balearicus MACL04</name>
    <dbReference type="NCBI Taxonomy" id="1177182"/>
    <lineage>
        <taxon>Bacteria</taxon>
        <taxon>Pseudomonadati</taxon>
        <taxon>Pseudomonadota</taxon>
        <taxon>Gammaproteobacteria</taxon>
        <taxon>Oceanospirillales</taxon>
        <taxon>Alcanivoracaceae</taxon>
        <taxon>Alloalcanivorax</taxon>
    </lineage>
</organism>
<dbReference type="Pfam" id="PF02665">
    <property type="entry name" value="Nitrate_red_gam"/>
    <property type="match status" value="1"/>
</dbReference>
<evidence type="ECO:0000256" key="10">
    <source>
        <dbReference type="ARBA" id="ARBA00023004"/>
    </source>
</evidence>
<dbReference type="PANTHER" id="PTHR30598">
    <property type="entry name" value="NITRATE REDUCTASE PRIVATE CHAPERONE, REDOX ENZYME MATURATION PROTEIN REMP FAMILY"/>
    <property type="match status" value="1"/>
</dbReference>
<evidence type="ECO:0000256" key="6">
    <source>
        <dbReference type="ARBA" id="ARBA00022723"/>
    </source>
</evidence>
<dbReference type="Proteomes" id="UP001064106">
    <property type="component" value="Unassembled WGS sequence"/>
</dbReference>
<reference evidence="15" key="1">
    <citation type="submission" date="2012-09" db="EMBL/GenBank/DDBJ databases">
        <title>Genome Sequence of alkane-degrading Bacterium Alcanivorax balearicus MACL04.</title>
        <authorList>
            <person name="Lai Q."/>
            <person name="Shao Z."/>
        </authorList>
    </citation>
    <scope>NUCLEOTIDE SEQUENCE</scope>
    <source>
        <strain evidence="15">MACL04</strain>
    </source>
</reference>
<dbReference type="InterPro" id="IPR003816">
    <property type="entry name" value="Nitrate_red_gam"/>
</dbReference>
<dbReference type="RefSeq" id="WP_163126115.1">
    <property type="nucleotide sequence ID" value="NZ_ARXS01000008.1"/>
</dbReference>
<name>A0ABT2QY59_9GAMM</name>
<evidence type="ECO:0000256" key="2">
    <source>
        <dbReference type="ARBA" id="ARBA00022448"/>
    </source>
</evidence>
<feature type="transmembrane region" description="Helical" evidence="13">
    <location>
        <begin position="134"/>
        <end position="153"/>
    </location>
</feature>
<keyword evidence="8 13" id="KW-1133">Transmembrane helix</keyword>
<dbReference type="EMBL" id="ARXS01000008">
    <property type="protein sequence ID" value="MCU5782451.1"/>
    <property type="molecule type" value="Genomic_DNA"/>
</dbReference>
<dbReference type="InterPro" id="IPR036197">
    <property type="entry name" value="NarG-like_sf"/>
</dbReference>
<keyword evidence="3" id="KW-1003">Cell membrane</keyword>
<feature type="transmembrane region" description="Helical" evidence="13">
    <location>
        <begin position="51"/>
        <end position="72"/>
    </location>
</feature>
<feature type="transmembrane region" description="Helical" evidence="13">
    <location>
        <begin position="6"/>
        <end position="30"/>
    </location>
</feature>
<keyword evidence="12 13" id="KW-0472">Membrane</keyword>
<evidence type="ECO:0000259" key="14">
    <source>
        <dbReference type="Pfam" id="PF02665"/>
    </source>
</evidence>
<keyword evidence="7" id="KW-0249">Electron transport</keyword>
<feature type="transmembrane region" description="Helical" evidence="13">
    <location>
        <begin position="92"/>
        <end position="114"/>
    </location>
</feature>
<evidence type="ECO:0000256" key="4">
    <source>
        <dbReference type="ARBA" id="ARBA00022617"/>
    </source>
</evidence>
<evidence type="ECO:0000313" key="16">
    <source>
        <dbReference type="Proteomes" id="UP001064106"/>
    </source>
</evidence>
<feature type="domain" description="NarG-like" evidence="14">
    <location>
        <begin position="10"/>
        <end position="228"/>
    </location>
</feature>
<dbReference type="InterPro" id="IPR023234">
    <property type="entry name" value="NarG-like_domain"/>
</dbReference>
<keyword evidence="2" id="KW-0813">Transport</keyword>
<keyword evidence="11" id="KW-0534">Nitrate assimilation</keyword>
<evidence type="ECO:0000256" key="1">
    <source>
        <dbReference type="ARBA" id="ARBA00004651"/>
    </source>
</evidence>
<keyword evidence="10" id="KW-0408">Iron</keyword>
<proteinExistence type="predicted"/>
<dbReference type="PANTHER" id="PTHR30598:SF3">
    <property type="entry name" value="RESPIRATORY NITRATE REDUCTASE 1 GAMMA CHAIN"/>
    <property type="match status" value="1"/>
</dbReference>
<evidence type="ECO:0000256" key="5">
    <source>
        <dbReference type="ARBA" id="ARBA00022692"/>
    </source>
</evidence>
<evidence type="ECO:0000256" key="12">
    <source>
        <dbReference type="ARBA" id="ARBA00023136"/>
    </source>
</evidence>
<evidence type="ECO:0000313" key="15">
    <source>
        <dbReference type="EMBL" id="MCU5782451.1"/>
    </source>
</evidence>
<evidence type="ECO:0000256" key="8">
    <source>
        <dbReference type="ARBA" id="ARBA00022989"/>
    </source>
</evidence>
<dbReference type="SUPFAM" id="SSF103501">
    <property type="entry name" value="Respiratory nitrate reductase 1 gamma chain"/>
    <property type="match status" value="1"/>
</dbReference>
<keyword evidence="5 13" id="KW-0812">Transmembrane</keyword>
<dbReference type="Gene3D" id="1.20.950.20">
    <property type="entry name" value="Transmembrane di-heme cytochromes, Chain C"/>
    <property type="match status" value="1"/>
</dbReference>
<comment type="subcellular location">
    <subcellularLocation>
        <location evidence="1">Cell membrane</location>
        <topology evidence="1">Multi-pass membrane protein</topology>
    </subcellularLocation>
</comment>
<evidence type="ECO:0000256" key="3">
    <source>
        <dbReference type="ARBA" id="ARBA00022475"/>
    </source>
</evidence>
<evidence type="ECO:0000256" key="7">
    <source>
        <dbReference type="ARBA" id="ARBA00022982"/>
    </source>
</evidence>
<dbReference type="InterPro" id="IPR051936">
    <property type="entry name" value="Heme-iron_electron_transfer"/>
</dbReference>
<evidence type="ECO:0000256" key="9">
    <source>
        <dbReference type="ARBA" id="ARBA00023002"/>
    </source>
</evidence>
<dbReference type="NCBIfam" id="TIGR00351">
    <property type="entry name" value="narI"/>
    <property type="match status" value="1"/>
</dbReference>
<keyword evidence="6" id="KW-0479">Metal-binding</keyword>
<gene>
    <name evidence="15" type="ORF">MA04_01751</name>
</gene>
<evidence type="ECO:0000256" key="11">
    <source>
        <dbReference type="ARBA" id="ARBA00023063"/>
    </source>
</evidence>
<keyword evidence="4" id="KW-0349">Heme</keyword>
<sequence>MESLSHHLHILLFGIYPYVAVSVFLVGSLIRFDHGQYTWKTGSSQMLSSRHMRLASNCFHIGILVIFFGHLVGLLTPHWAYAWIISAGAKQIMAILVGGIAGVLCFIGGVMLLWRRLFNPRVRASSSAMDTFIIALLVVQVTLGLATIGPALGHLDGGLMLQLAHWAQAIAFFQGGAAAYLEGVGWIYKVHIFIGLTIFLVFPFSRLVHVWSLPLGYLFRRYQIVRRRA</sequence>
<keyword evidence="16" id="KW-1185">Reference proteome</keyword>
<feature type="transmembrane region" description="Helical" evidence="13">
    <location>
        <begin position="192"/>
        <end position="219"/>
    </location>
</feature>